<dbReference type="InterPro" id="IPR000408">
    <property type="entry name" value="Reg_chr_condens"/>
</dbReference>
<keyword evidence="1" id="KW-0732">Signal</keyword>
<dbReference type="RefSeq" id="WP_350936632.1">
    <property type="nucleotide sequence ID" value="NZ_CP157762.1"/>
</dbReference>
<name>A0AAU7ME61_9ACTN</name>
<dbReference type="PANTHER" id="PTHR45982:SF1">
    <property type="entry name" value="REGULATOR OF CHROMOSOME CONDENSATION"/>
    <property type="match status" value="1"/>
</dbReference>
<evidence type="ECO:0008006" key="4">
    <source>
        <dbReference type="Google" id="ProtNLM"/>
    </source>
</evidence>
<dbReference type="PRINTS" id="PR00633">
    <property type="entry name" value="RCCNDNSATION"/>
</dbReference>
<dbReference type="InterPro" id="IPR051553">
    <property type="entry name" value="Ran_GTPase-activating"/>
</dbReference>
<sequence length="413" mass="41712">MTRSRALLGIAGTVVAVGAALALHPVASAAGGLQPGAAYGWGGNMFGQAGSGAPTNQYNTPRQTVLPDGVVQVQSGGRASYARFTDGRLLSWGYNMNAALGSGSTTVITRYAPAPVVGIGGTGTLTDVVDVSVHMESAIAAVLADGTVVAWGSNVNRQLGDGSTANVRAYPERVLTAPETPLTGVVDVESGWEVTYALMADGTVTAWGSVKCDGTLSGVTQYATPVAGLTDIRQIAVAGGVALFRRGDGAVLSCGGTGRALGRPYGPENTPTSPYTPALVTNLGPGSDVADISISSAVTALTGDGRVYLWGENTQNQLTPLGVSGGLTVPTELAQPAGEPKIIDVDNDNSPMTYAVRADGSVLVWGYNQYGMAGIGTTAALVNTPTVVTLPGRTFASIAASNWTVLAVTVPAA</sequence>
<dbReference type="PROSITE" id="PS50012">
    <property type="entry name" value="RCC1_3"/>
    <property type="match status" value="3"/>
</dbReference>
<reference evidence="3" key="2">
    <citation type="submission" date="2024-06" db="EMBL/GenBank/DDBJ databases">
        <title>Micromonospora mangrovi CCTCC AA 2012012 genome sequences.</title>
        <authorList>
            <person name="Gao J."/>
        </authorList>
    </citation>
    <scope>NUCLEOTIDE SEQUENCE</scope>
    <source>
        <strain evidence="3">CCTCC AA 2012012</strain>
    </source>
</reference>
<proteinExistence type="predicted"/>
<evidence type="ECO:0000256" key="1">
    <source>
        <dbReference type="SAM" id="SignalP"/>
    </source>
</evidence>
<reference evidence="2" key="1">
    <citation type="submission" date="2024-01" db="EMBL/GenBank/DDBJ databases">
        <title>The genome sequence of Micromonospora mangrovi CCTCC AA 2012012.</title>
        <authorList>
            <person name="Gao J."/>
        </authorList>
    </citation>
    <scope>NUCLEOTIDE SEQUENCE</scope>
    <source>
        <strain evidence="2">CCTCC AA 2012012</strain>
    </source>
</reference>
<feature type="signal peptide" evidence="1">
    <location>
        <begin position="1"/>
        <end position="29"/>
    </location>
</feature>
<dbReference type="EMBL" id="CP159342">
    <property type="protein sequence ID" value="XCH76340.1"/>
    <property type="molecule type" value="Genomic_DNA"/>
</dbReference>
<protein>
    <recommendedName>
        <fullName evidence="4">Alpha-tubulin suppressor-like RCC1 family protein</fullName>
    </recommendedName>
</protein>
<organism evidence="2">
    <name type="scientific">Micromonospora sp. CCTCC AA 2012012</name>
    <dbReference type="NCBI Taxonomy" id="3111921"/>
    <lineage>
        <taxon>Bacteria</taxon>
        <taxon>Bacillati</taxon>
        <taxon>Actinomycetota</taxon>
        <taxon>Actinomycetes</taxon>
        <taxon>Micromonosporales</taxon>
        <taxon>Micromonosporaceae</taxon>
        <taxon>Micromonospora</taxon>
    </lineage>
</organism>
<dbReference type="EMBL" id="CP157762">
    <property type="protein sequence ID" value="XBP95636.1"/>
    <property type="molecule type" value="Genomic_DNA"/>
</dbReference>
<feature type="chain" id="PRO_5043288881" description="Alpha-tubulin suppressor-like RCC1 family protein" evidence="1">
    <location>
        <begin position="30"/>
        <end position="413"/>
    </location>
</feature>
<dbReference type="PANTHER" id="PTHR45982">
    <property type="entry name" value="REGULATOR OF CHROMOSOME CONDENSATION"/>
    <property type="match status" value="1"/>
</dbReference>
<dbReference type="Gene3D" id="2.130.10.30">
    <property type="entry name" value="Regulator of chromosome condensation 1/beta-lactamase-inhibitor protein II"/>
    <property type="match status" value="2"/>
</dbReference>
<evidence type="ECO:0000313" key="2">
    <source>
        <dbReference type="EMBL" id="XBP95636.1"/>
    </source>
</evidence>
<accession>A0AAU7ME61</accession>
<dbReference type="InterPro" id="IPR009091">
    <property type="entry name" value="RCC1/BLIP-II"/>
</dbReference>
<dbReference type="SUPFAM" id="SSF50985">
    <property type="entry name" value="RCC1/BLIP-II"/>
    <property type="match status" value="1"/>
</dbReference>
<dbReference type="AlphaFoldDB" id="A0AAU7ME61"/>
<gene>
    <name evidence="3" type="ORF">ABUL08_09695</name>
    <name evidence="2" type="ORF">VK199_09645</name>
</gene>
<dbReference type="Pfam" id="PF00415">
    <property type="entry name" value="RCC1"/>
    <property type="match status" value="2"/>
</dbReference>
<evidence type="ECO:0000313" key="3">
    <source>
        <dbReference type="EMBL" id="XCH76340.1"/>
    </source>
</evidence>